<sequence>MEELQPLFGRNQECQLCKQNFVTMKCRSKFIKVDRYDTDFCPIYNEDSVNGLLYNIFVCPNCGYSFSSDFSGYFPPGTKDAITENITNKWVPFDFGNERSTKEAIRAYKLAAYTATLKKEKYVVIAGLYLRIAWLYRSQGKALEQRFMELAFHNYYQSFSRDDYRGTQVSDVRILYLLGELARRIGNEETAVHYFSKVIESRKRTVETKLIEMAQERWREIREGRKKRA</sequence>
<dbReference type="RefSeq" id="WP_190998579.1">
    <property type="nucleotide sequence ID" value="NZ_JACXSI010000026.1"/>
</dbReference>
<accession>A0A927CXN3</accession>
<dbReference type="Gene3D" id="1.25.40.10">
    <property type="entry name" value="Tetratricopeptide repeat domain"/>
    <property type="match status" value="1"/>
</dbReference>
<evidence type="ECO:0000313" key="2">
    <source>
        <dbReference type="EMBL" id="MBD3109039.1"/>
    </source>
</evidence>
<dbReference type="EMBL" id="JACXSI010000026">
    <property type="protein sequence ID" value="MBD3109039.1"/>
    <property type="molecule type" value="Genomic_DNA"/>
</dbReference>
<keyword evidence="1" id="KW-0802">TPR repeat</keyword>
<evidence type="ECO:0000256" key="1">
    <source>
        <dbReference type="PROSITE-ProRule" id="PRU00339"/>
    </source>
</evidence>
<dbReference type="InterPro" id="IPR018708">
    <property type="entry name" value="DUF2225"/>
</dbReference>
<proteinExistence type="predicted"/>
<name>A0A927CXN3_9BACI</name>
<feature type="repeat" description="TPR" evidence="1">
    <location>
        <begin position="172"/>
        <end position="205"/>
    </location>
</feature>
<protein>
    <submittedName>
        <fullName evidence="2">DUF2225 domain-containing protein</fullName>
    </submittedName>
</protein>
<keyword evidence="3" id="KW-1185">Reference proteome</keyword>
<dbReference type="Proteomes" id="UP000602076">
    <property type="component" value="Unassembled WGS sequence"/>
</dbReference>
<dbReference type="InterPro" id="IPR019734">
    <property type="entry name" value="TPR_rpt"/>
</dbReference>
<evidence type="ECO:0000313" key="3">
    <source>
        <dbReference type="Proteomes" id="UP000602076"/>
    </source>
</evidence>
<dbReference type="PROSITE" id="PS50005">
    <property type="entry name" value="TPR"/>
    <property type="match status" value="1"/>
</dbReference>
<gene>
    <name evidence="2" type="ORF">IEO70_11780</name>
</gene>
<reference evidence="2" key="1">
    <citation type="submission" date="2020-09" db="EMBL/GenBank/DDBJ databases">
        <title>Bacillus faecalis sp. nov., a moderately halophilic bacterium isolated from cow faeces.</title>
        <authorList>
            <person name="Jiang L."/>
            <person name="Lee J."/>
        </authorList>
    </citation>
    <scope>NUCLEOTIDE SEQUENCE</scope>
    <source>
        <strain evidence="2">AGMB 02131</strain>
    </source>
</reference>
<dbReference type="Pfam" id="PF09986">
    <property type="entry name" value="DUF2225"/>
    <property type="match status" value="1"/>
</dbReference>
<organism evidence="2 3">
    <name type="scientific">Peribacillus faecalis</name>
    <dbReference type="NCBI Taxonomy" id="2772559"/>
    <lineage>
        <taxon>Bacteria</taxon>
        <taxon>Bacillati</taxon>
        <taxon>Bacillota</taxon>
        <taxon>Bacilli</taxon>
        <taxon>Bacillales</taxon>
        <taxon>Bacillaceae</taxon>
        <taxon>Peribacillus</taxon>
    </lineage>
</organism>
<comment type="caution">
    <text evidence="2">The sequence shown here is derived from an EMBL/GenBank/DDBJ whole genome shotgun (WGS) entry which is preliminary data.</text>
</comment>
<dbReference type="AlphaFoldDB" id="A0A927CXN3"/>
<dbReference type="InterPro" id="IPR011990">
    <property type="entry name" value="TPR-like_helical_dom_sf"/>
</dbReference>